<name>A0A6B0U0H3_IXORI</name>
<feature type="region of interest" description="Disordered" evidence="1">
    <location>
        <begin position="37"/>
        <end position="77"/>
    </location>
</feature>
<sequence>MCVGVCARVVCCATYAAAWNPSGQVCETAAPHVLVVSDRSDGTASPGRRQPPSQQQEPQEQQQQQRGRGRNRGASEP</sequence>
<dbReference type="AlphaFoldDB" id="A0A6B0U0H3"/>
<evidence type="ECO:0000313" key="3">
    <source>
        <dbReference type="EMBL" id="MXU83771.1"/>
    </source>
</evidence>
<feature type="compositionally biased region" description="Low complexity" evidence="1">
    <location>
        <begin position="45"/>
        <end position="66"/>
    </location>
</feature>
<feature type="chain" id="PRO_5025518415" description="Secreted protein" evidence="2">
    <location>
        <begin position="19"/>
        <end position="77"/>
    </location>
</feature>
<evidence type="ECO:0000256" key="1">
    <source>
        <dbReference type="SAM" id="MobiDB-lite"/>
    </source>
</evidence>
<evidence type="ECO:0000256" key="2">
    <source>
        <dbReference type="SAM" id="SignalP"/>
    </source>
</evidence>
<proteinExistence type="predicted"/>
<keyword evidence="2" id="KW-0732">Signal</keyword>
<reference evidence="3" key="1">
    <citation type="submission" date="2019-12" db="EMBL/GenBank/DDBJ databases">
        <title>An insight into the sialome of adult female Ixodes ricinus ticks feeding for 6 days.</title>
        <authorList>
            <person name="Perner J."/>
            <person name="Ribeiro J.M.C."/>
        </authorList>
    </citation>
    <scope>NUCLEOTIDE SEQUENCE</scope>
    <source>
        <strain evidence="3">Semi-engorged</strain>
        <tissue evidence="3">Salivary glands</tissue>
    </source>
</reference>
<feature type="signal peptide" evidence="2">
    <location>
        <begin position="1"/>
        <end position="18"/>
    </location>
</feature>
<organism evidence="3">
    <name type="scientific">Ixodes ricinus</name>
    <name type="common">Common tick</name>
    <name type="synonym">Acarus ricinus</name>
    <dbReference type="NCBI Taxonomy" id="34613"/>
    <lineage>
        <taxon>Eukaryota</taxon>
        <taxon>Metazoa</taxon>
        <taxon>Ecdysozoa</taxon>
        <taxon>Arthropoda</taxon>
        <taxon>Chelicerata</taxon>
        <taxon>Arachnida</taxon>
        <taxon>Acari</taxon>
        <taxon>Parasitiformes</taxon>
        <taxon>Ixodida</taxon>
        <taxon>Ixodoidea</taxon>
        <taxon>Ixodidae</taxon>
        <taxon>Ixodinae</taxon>
        <taxon>Ixodes</taxon>
    </lineage>
</organism>
<accession>A0A6B0U0H3</accession>
<protein>
    <recommendedName>
        <fullName evidence="4">Secreted protein</fullName>
    </recommendedName>
</protein>
<dbReference type="EMBL" id="GIFC01001688">
    <property type="protein sequence ID" value="MXU83771.1"/>
    <property type="molecule type" value="Transcribed_RNA"/>
</dbReference>
<evidence type="ECO:0008006" key="4">
    <source>
        <dbReference type="Google" id="ProtNLM"/>
    </source>
</evidence>